<keyword evidence="4" id="KW-1185">Reference proteome</keyword>
<dbReference type="Gene3D" id="3.40.250.10">
    <property type="entry name" value="Rhodanese-like domain"/>
    <property type="match status" value="1"/>
</dbReference>
<reference evidence="3" key="2">
    <citation type="journal article" date="2022" name="Sci. Rep.">
        <title>In silico prediction of the enzymes involved in the degradation of the herbicide molinate by Gulosibacter molinativorax ON4T.</title>
        <authorList>
            <person name="Lopes A.R."/>
            <person name="Bunin E."/>
            <person name="Viana A.T."/>
            <person name="Froufe H."/>
            <person name="Munoz-Merida A."/>
            <person name="Pinho D."/>
            <person name="Figueiredo J."/>
            <person name="Barroso C."/>
            <person name="Vaz-Moreira I."/>
            <person name="Bellanger X."/>
            <person name="Egas C."/>
            <person name="Nunes O.C."/>
        </authorList>
    </citation>
    <scope>NUCLEOTIDE SEQUENCE</scope>
    <source>
        <strain evidence="3">ON4</strain>
    </source>
</reference>
<feature type="domain" description="Rhodanese" evidence="2">
    <location>
        <begin position="270"/>
        <end position="363"/>
    </location>
</feature>
<proteinExistence type="predicted"/>
<dbReference type="PANTHER" id="PTHR10953">
    <property type="entry name" value="UBIQUITIN-ACTIVATING ENZYME E1"/>
    <property type="match status" value="1"/>
</dbReference>
<dbReference type="InterPro" id="IPR035985">
    <property type="entry name" value="Ubiquitin-activating_enz"/>
</dbReference>
<gene>
    <name evidence="3" type="ORF">C7K25_13395</name>
</gene>
<dbReference type="Proteomes" id="UP001170379">
    <property type="component" value="Unassembled WGS sequence"/>
</dbReference>
<dbReference type="InterPro" id="IPR045886">
    <property type="entry name" value="ThiF/MoeB/HesA"/>
</dbReference>
<accession>A0ABT7CAW5</accession>
<evidence type="ECO:0000313" key="3">
    <source>
        <dbReference type="EMBL" id="MDJ1372351.1"/>
    </source>
</evidence>
<evidence type="ECO:0000313" key="4">
    <source>
        <dbReference type="Proteomes" id="UP001170379"/>
    </source>
</evidence>
<sequence length="364" mass="38651">MSFHTYRPWAEHLERQARHVRLLGYGQPGVHRANAAHVVVVGAGGLGCPALQVLAASGIGILTLIDDDEVERSNLARQTLYREGDIGRPKVVAAVDALKGLGPETTFQPCQVRLERENAAELFAGADLVVDTTDHWPTRFAVADACRAARIPLVWGSVLGWDALLTVFLPGPENPTLDDLVDREQQLTVEGPNCATAGVFAPLVAELGSAMAGEALRIVTGAGSPLAGTVRVTNGRTGRVREIPLAAADPTDTSSTTTAEPRSTNPAPSIRPDELIVDVRPAAHPDLELAHRYLHLPLETIAQRVAQGEIDDLPLDEPLVVACAQGPRARYASELLTEAGARAVRTLPGGIPALSALVDLETRN</sequence>
<reference evidence="3" key="1">
    <citation type="submission" date="2018-03" db="EMBL/GenBank/DDBJ databases">
        <authorList>
            <person name="Nunes O.C."/>
            <person name="Lopes A.R."/>
            <person name="Froufe H."/>
            <person name="Munoz-Merida A."/>
            <person name="Barroso C."/>
            <person name="Egas C."/>
        </authorList>
    </citation>
    <scope>NUCLEOTIDE SEQUENCE</scope>
    <source>
        <strain evidence="3">ON4</strain>
    </source>
</reference>
<dbReference type="RefSeq" id="WP_051267209.1">
    <property type="nucleotide sequence ID" value="NZ_CP028426.1"/>
</dbReference>
<dbReference type="Pfam" id="PF00899">
    <property type="entry name" value="ThiF"/>
    <property type="match status" value="1"/>
</dbReference>
<evidence type="ECO:0000259" key="2">
    <source>
        <dbReference type="PROSITE" id="PS50206"/>
    </source>
</evidence>
<feature type="compositionally biased region" description="Low complexity" evidence="1">
    <location>
        <begin position="246"/>
        <end position="259"/>
    </location>
</feature>
<dbReference type="EMBL" id="PXVD01000024">
    <property type="protein sequence ID" value="MDJ1372351.1"/>
    <property type="molecule type" value="Genomic_DNA"/>
</dbReference>
<protein>
    <recommendedName>
        <fullName evidence="2">Rhodanese domain-containing protein</fullName>
    </recommendedName>
</protein>
<organism evidence="3 4">
    <name type="scientific">Gulosibacter molinativorax</name>
    <dbReference type="NCBI Taxonomy" id="256821"/>
    <lineage>
        <taxon>Bacteria</taxon>
        <taxon>Bacillati</taxon>
        <taxon>Actinomycetota</taxon>
        <taxon>Actinomycetes</taxon>
        <taxon>Micrococcales</taxon>
        <taxon>Microbacteriaceae</taxon>
        <taxon>Gulosibacter</taxon>
    </lineage>
</organism>
<dbReference type="SUPFAM" id="SSF69572">
    <property type="entry name" value="Activating enzymes of the ubiquitin-like proteins"/>
    <property type="match status" value="1"/>
</dbReference>
<dbReference type="SMART" id="SM00450">
    <property type="entry name" value="RHOD"/>
    <property type="match status" value="1"/>
</dbReference>
<dbReference type="SUPFAM" id="SSF52821">
    <property type="entry name" value="Rhodanese/Cell cycle control phosphatase"/>
    <property type="match status" value="1"/>
</dbReference>
<evidence type="ECO:0000256" key="1">
    <source>
        <dbReference type="SAM" id="MobiDB-lite"/>
    </source>
</evidence>
<dbReference type="InterPro" id="IPR036873">
    <property type="entry name" value="Rhodanese-like_dom_sf"/>
</dbReference>
<dbReference type="InterPro" id="IPR001763">
    <property type="entry name" value="Rhodanese-like_dom"/>
</dbReference>
<feature type="region of interest" description="Disordered" evidence="1">
    <location>
        <begin position="246"/>
        <end position="271"/>
    </location>
</feature>
<comment type="caution">
    <text evidence="3">The sequence shown here is derived from an EMBL/GenBank/DDBJ whole genome shotgun (WGS) entry which is preliminary data.</text>
</comment>
<dbReference type="PROSITE" id="PS50206">
    <property type="entry name" value="RHODANESE_3"/>
    <property type="match status" value="1"/>
</dbReference>
<dbReference type="PANTHER" id="PTHR10953:SF102">
    <property type="entry name" value="ADENYLYLTRANSFERASE AND SULFURTRANSFERASE MOCS3"/>
    <property type="match status" value="1"/>
</dbReference>
<name>A0ABT7CAW5_9MICO</name>
<dbReference type="Gene3D" id="3.40.50.720">
    <property type="entry name" value="NAD(P)-binding Rossmann-like Domain"/>
    <property type="match status" value="1"/>
</dbReference>
<dbReference type="InterPro" id="IPR000594">
    <property type="entry name" value="ThiF_NAD_FAD-bd"/>
</dbReference>
<dbReference type="CDD" id="cd00757">
    <property type="entry name" value="ThiF_MoeB_HesA_family"/>
    <property type="match status" value="1"/>
</dbReference>